<proteinExistence type="predicted"/>
<dbReference type="AlphaFoldDB" id="A0A0R3R400"/>
<reference evidence="1" key="1">
    <citation type="submission" date="2017-02" db="UniProtKB">
        <authorList>
            <consortium name="WormBaseParasite"/>
        </authorList>
    </citation>
    <scope>IDENTIFICATION</scope>
</reference>
<accession>A0A0R3R400</accession>
<dbReference type="WBParaSite" id="BTMF_0001474001-mRNA-1">
    <property type="protein sequence ID" value="BTMF_0001474001-mRNA-1"/>
    <property type="gene ID" value="BTMF_0001474001"/>
</dbReference>
<sequence length="37" mass="4331">LGKINMYPPIINQHVIHFEVSIFATLDLFKFNESILQ</sequence>
<evidence type="ECO:0000313" key="1">
    <source>
        <dbReference type="WBParaSite" id="BTMF_0001474001-mRNA-1"/>
    </source>
</evidence>
<organism evidence="1">
    <name type="scientific">Brugia timori</name>
    <dbReference type="NCBI Taxonomy" id="42155"/>
    <lineage>
        <taxon>Eukaryota</taxon>
        <taxon>Metazoa</taxon>
        <taxon>Ecdysozoa</taxon>
        <taxon>Nematoda</taxon>
        <taxon>Chromadorea</taxon>
        <taxon>Rhabditida</taxon>
        <taxon>Spirurina</taxon>
        <taxon>Spiruromorpha</taxon>
        <taxon>Filarioidea</taxon>
        <taxon>Onchocercidae</taxon>
        <taxon>Brugia</taxon>
    </lineage>
</organism>
<protein>
    <submittedName>
        <fullName evidence="1">Cytochrome oxidase subunit I</fullName>
    </submittedName>
</protein>
<name>A0A0R3R400_9BILA</name>